<dbReference type="Gene3D" id="1.10.8.50">
    <property type="match status" value="1"/>
</dbReference>
<dbReference type="InterPro" id="IPR047806">
    <property type="entry name" value="IHF_actinobact"/>
</dbReference>
<dbReference type="AlphaFoldDB" id="A0A367YZ76"/>
<dbReference type="NCBIfam" id="NF041260">
    <property type="entry name" value="actino_IHF"/>
    <property type="match status" value="1"/>
</dbReference>
<protein>
    <submittedName>
        <fullName evidence="3">30S ribosomal protein S13</fullName>
    </submittedName>
</protein>
<gene>
    <name evidence="3" type="ORF">DT076_01490</name>
</gene>
<feature type="domain" description="Integration host factor-like helix-two turn-helix" evidence="2">
    <location>
        <begin position="32"/>
        <end position="101"/>
    </location>
</feature>
<reference evidence="3 4" key="1">
    <citation type="submission" date="2018-07" db="EMBL/GenBank/DDBJ databases">
        <title>Desertimonas flava gen. nov. sp. nov.</title>
        <authorList>
            <person name="Liu S."/>
        </authorList>
    </citation>
    <scope>NUCLEOTIDE SEQUENCE [LARGE SCALE GENOMIC DNA]</scope>
    <source>
        <strain evidence="3 4">16Sb5-5</strain>
    </source>
</reference>
<organism evidence="3 4">
    <name type="scientific">Desertihabitans brevis</name>
    <dbReference type="NCBI Taxonomy" id="2268447"/>
    <lineage>
        <taxon>Bacteria</taxon>
        <taxon>Bacillati</taxon>
        <taxon>Actinomycetota</taxon>
        <taxon>Actinomycetes</taxon>
        <taxon>Propionibacteriales</taxon>
        <taxon>Propionibacteriaceae</taxon>
        <taxon>Desertihabitans</taxon>
    </lineage>
</organism>
<proteinExistence type="predicted"/>
<evidence type="ECO:0000259" key="2">
    <source>
        <dbReference type="Pfam" id="PF22525"/>
    </source>
</evidence>
<feature type="compositionally biased region" description="Basic and acidic residues" evidence="1">
    <location>
        <begin position="1"/>
        <end position="12"/>
    </location>
</feature>
<dbReference type="InterPro" id="IPR055201">
    <property type="entry name" value="IHF-like_H2TH"/>
</dbReference>
<dbReference type="GO" id="GO:0005840">
    <property type="term" value="C:ribosome"/>
    <property type="evidence" value="ECO:0007669"/>
    <property type="project" value="UniProtKB-KW"/>
</dbReference>
<sequence>MTVPRLSEEQRARARTAAVAARTRRAEAKERLRRGDWSFATLVEQARGDDVLAHIKVVDALRCLPRFGPKRAAELMERLDIAPTRRLRGLGHLQRESLLEELR</sequence>
<keyword evidence="3" id="KW-0687">Ribonucleoprotein</keyword>
<comment type="caution">
    <text evidence="3">The sequence shown here is derived from an EMBL/GenBank/DDBJ whole genome shotgun (WGS) entry which is preliminary data.</text>
</comment>
<dbReference type="EMBL" id="QOUI01000001">
    <property type="protein sequence ID" value="RCK71160.1"/>
    <property type="molecule type" value="Genomic_DNA"/>
</dbReference>
<evidence type="ECO:0000313" key="4">
    <source>
        <dbReference type="Proteomes" id="UP000252770"/>
    </source>
</evidence>
<keyword evidence="4" id="KW-1185">Reference proteome</keyword>
<name>A0A367YZ76_9ACTN</name>
<accession>A0A367YZ76</accession>
<evidence type="ECO:0000256" key="1">
    <source>
        <dbReference type="SAM" id="MobiDB-lite"/>
    </source>
</evidence>
<dbReference type="Pfam" id="PF22525">
    <property type="entry name" value="H2TH_5"/>
    <property type="match status" value="1"/>
</dbReference>
<keyword evidence="3" id="KW-0689">Ribosomal protein</keyword>
<dbReference type="RefSeq" id="WP_114124863.1">
    <property type="nucleotide sequence ID" value="NZ_QOUI01000001.1"/>
</dbReference>
<evidence type="ECO:0000313" key="3">
    <source>
        <dbReference type="EMBL" id="RCK71160.1"/>
    </source>
</evidence>
<feature type="region of interest" description="Disordered" evidence="1">
    <location>
        <begin position="1"/>
        <end position="20"/>
    </location>
</feature>
<dbReference type="Proteomes" id="UP000252770">
    <property type="component" value="Unassembled WGS sequence"/>
</dbReference>